<feature type="chain" id="PRO_5031571520" description="Transmembrane protein" evidence="3">
    <location>
        <begin position="28"/>
        <end position="299"/>
    </location>
</feature>
<name>A0A7S4AT07_9STRA</name>
<accession>A0A7S4AT07</accession>
<feature type="compositionally biased region" description="Basic and acidic residues" evidence="1">
    <location>
        <begin position="168"/>
        <end position="216"/>
    </location>
</feature>
<evidence type="ECO:0000256" key="1">
    <source>
        <dbReference type="SAM" id="MobiDB-lite"/>
    </source>
</evidence>
<proteinExistence type="predicted"/>
<organism evidence="4">
    <name type="scientific">Pseudo-nitzschia australis</name>
    <dbReference type="NCBI Taxonomy" id="44445"/>
    <lineage>
        <taxon>Eukaryota</taxon>
        <taxon>Sar</taxon>
        <taxon>Stramenopiles</taxon>
        <taxon>Ochrophyta</taxon>
        <taxon>Bacillariophyta</taxon>
        <taxon>Bacillariophyceae</taxon>
        <taxon>Bacillariophycidae</taxon>
        <taxon>Bacillariales</taxon>
        <taxon>Bacillariaceae</taxon>
        <taxon>Pseudo-nitzschia</taxon>
    </lineage>
</organism>
<protein>
    <recommendedName>
        <fullName evidence="5">Transmembrane protein</fullName>
    </recommendedName>
</protein>
<feature type="signal peptide" evidence="3">
    <location>
        <begin position="1"/>
        <end position="27"/>
    </location>
</feature>
<feature type="transmembrane region" description="Helical" evidence="2">
    <location>
        <begin position="224"/>
        <end position="242"/>
    </location>
</feature>
<sequence length="299" mass="33468">MTVISTNNNFFGTATAALLVFFIAILSQPQHNAVHGSIVITYKDEQCLEKTGKMFKLAGKDLLEAQHEFSAALKMDMTSEEKMVAAYPQDKIKGYDALCSKYDGKLHVIKIDFFDCVLRGATDDVELTLKNFANCLADDEDCEGFNQEHLIEEAWSELGLNCELEEEETKKDPPKKGKVDNDTTKKEKEAAAKGTDEVEREEKKAEYIPKEEQKKDGTRKKSGGFMKFVLFCSVCVAGFFVFDRNRRGLPIELPFGLRLPFGGVTTSRFQGRPQTGFVSDYNLLSGEENSLQFSTTNLG</sequence>
<keyword evidence="2" id="KW-0472">Membrane</keyword>
<keyword evidence="2" id="KW-1133">Transmembrane helix</keyword>
<evidence type="ECO:0000313" key="4">
    <source>
        <dbReference type="EMBL" id="CAE0725740.1"/>
    </source>
</evidence>
<feature type="region of interest" description="Disordered" evidence="1">
    <location>
        <begin position="165"/>
        <end position="219"/>
    </location>
</feature>
<dbReference type="AlphaFoldDB" id="A0A7S4AT07"/>
<evidence type="ECO:0000256" key="2">
    <source>
        <dbReference type="SAM" id="Phobius"/>
    </source>
</evidence>
<keyword evidence="3" id="KW-0732">Signal</keyword>
<gene>
    <name evidence="4" type="ORF">PAUS00366_LOCUS18497</name>
</gene>
<keyword evidence="2" id="KW-0812">Transmembrane</keyword>
<evidence type="ECO:0008006" key="5">
    <source>
        <dbReference type="Google" id="ProtNLM"/>
    </source>
</evidence>
<evidence type="ECO:0000256" key="3">
    <source>
        <dbReference type="SAM" id="SignalP"/>
    </source>
</evidence>
<reference evidence="4" key="1">
    <citation type="submission" date="2021-01" db="EMBL/GenBank/DDBJ databases">
        <authorList>
            <person name="Corre E."/>
            <person name="Pelletier E."/>
            <person name="Niang G."/>
            <person name="Scheremetjew M."/>
            <person name="Finn R."/>
            <person name="Kale V."/>
            <person name="Holt S."/>
            <person name="Cochrane G."/>
            <person name="Meng A."/>
            <person name="Brown T."/>
            <person name="Cohen L."/>
        </authorList>
    </citation>
    <scope>NUCLEOTIDE SEQUENCE</scope>
    <source>
        <strain evidence="4">10249 10 AB</strain>
    </source>
</reference>
<dbReference type="EMBL" id="HBIX01027310">
    <property type="protein sequence ID" value="CAE0725740.1"/>
    <property type="molecule type" value="Transcribed_RNA"/>
</dbReference>